<reference evidence="2" key="1">
    <citation type="submission" date="2012-12" db="EMBL/GenBank/DDBJ databases">
        <title>Genomics of marine cyanopodoviruses.</title>
        <authorList>
            <person name="Huang S."/>
            <person name="Chen F."/>
        </authorList>
    </citation>
    <scope>NUCLEOTIDE SEQUENCE [LARGE SCALE GENOMIC DNA]</scope>
</reference>
<sequence>MAWKRVYVPGKGWRYTDGKDNYKTSNPTRSQYRNPANDVVDAGTNAAKAGVKKTAETAKNSVKATQAAAGRTAEKEKAAQSQSLGYKARKDREKAQQQKPANKPQSLTQRDKRIGSTDVNALRQGQNDAIRAYNKSRPTPAKPSETTPAKQARTGGSNNTVSRAVTGKPAPKPAGKVPASNAGMKNQNKDFRGNPERKDSIASTLRELRGMGSGRKASESKMSKPEDKSRYVASNGKPYKGPAFGNSKPSKPKKEDKKMSLAEEIRRRRMGQ</sequence>
<organism evidence="1 2">
    <name type="scientific">Synechococcus phage S-CBP3</name>
    <dbReference type="NCBI Taxonomy" id="756276"/>
    <lineage>
        <taxon>Viruses</taxon>
        <taxon>Duplodnaviria</taxon>
        <taxon>Heunggongvirae</taxon>
        <taxon>Uroviricota</taxon>
        <taxon>Caudoviricetes</taxon>
        <taxon>Autographivirales</taxon>
        <taxon>Lirvirus</taxon>
        <taxon>Lirvirus SCBP3</taxon>
    </lineage>
</organism>
<gene>
    <name evidence="1" type="ORF">S-CBP3_0010</name>
</gene>
<dbReference type="EMBL" id="KC310803">
    <property type="protein sequence ID" value="AGK86567.1"/>
    <property type="molecule type" value="Genomic_DNA"/>
</dbReference>
<protein>
    <submittedName>
        <fullName evidence="1">Uncharacterized protein</fullName>
    </submittedName>
</protein>
<proteinExistence type="predicted"/>
<accession>A0A096VKI8</accession>
<name>A0A096VKI8_9CAUD</name>
<evidence type="ECO:0000313" key="1">
    <source>
        <dbReference type="EMBL" id="AGK86567.1"/>
    </source>
</evidence>
<keyword evidence="2" id="KW-1185">Reference proteome</keyword>
<reference evidence="1 2" key="2">
    <citation type="journal article" date="2015" name="PLoS ONE">
        <title>Comparative Genomic and Phylogenomic Analyses Reveal a Conserved Core Genome Shared by Estuarine and Oceanic Cyanopodoviruses.</title>
        <authorList>
            <person name="Huang S."/>
            <person name="Zhang S."/>
            <person name="Jiao N."/>
            <person name="Chen F."/>
        </authorList>
    </citation>
    <scope>NUCLEOTIDE SEQUENCE [LARGE SCALE GENOMIC DNA]</scope>
</reference>
<evidence type="ECO:0000313" key="2">
    <source>
        <dbReference type="Proteomes" id="UP000030044"/>
    </source>
</evidence>
<dbReference type="Proteomes" id="UP000030044">
    <property type="component" value="Segment"/>
</dbReference>
<dbReference type="KEGG" id="vg:22112354"/>